<feature type="compositionally biased region" description="Acidic residues" evidence="1">
    <location>
        <begin position="489"/>
        <end position="504"/>
    </location>
</feature>
<dbReference type="SUPFAM" id="SSF52047">
    <property type="entry name" value="RNI-like"/>
    <property type="match status" value="1"/>
</dbReference>
<dbReference type="Proteomes" id="UP001295740">
    <property type="component" value="Unassembled WGS sequence"/>
</dbReference>
<dbReference type="AlphaFoldDB" id="A0AAI8VFS8"/>
<gene>
    <name evidence="2" type="ORF">KHLLAP_LOCUS4314</name>
</gene>
<keyword evidence="3" id="KW-1185">Reference proteome</keyword>
<reference evidence="2" key="1">
    <citation type="submission" date="2023-10" db="EMBL/GenBank/DDBJ databases">
        <authorList>
            <person name="Hackl T."/>
        </authorList>
    </citation>
    <scope>NUCLEOTIDE SEQUENCE</scope>
</reference>
<feature type="compositionally biased region" description="Low complexity" evidence="1">
    <location>
        <begin position="470"/>
        <end position="481"/>
    </location>
</feature>
<evidence type="ECO:0000256" key="1">
    <source>
        <dbReference type="SAM" id="MobiDB-lite"/>
    </source>
</evidence>
<comment type="caution">
    <text evidence="2">The sequence shown here is derived from an EMBL/GenBank/DDBJ whole genome shotgun (WGS) entry which is preliminary data.</text>
</comment>
<feature type="compositionally biased region" description="Acidic residues" evidence="1">
    <location>
        <begin position="459"/>
        <end position="469"/>
    </location>
</feature>
<organism evidence="2 3">
    <name type="scientific">Anthostomella pinea</name>
    <dbReference type="NCBI Taxonomy" id="933095"/>
    <lineage>
        <taxon>Eukaryota</taxon>
        <taxon>Fungi</taxon>
        <taxon>Dikarya</taxon>
        <taxon>Ascomycota</taxon>
        <taxon>Pezizomycotina</taxon>
        <taxon>Sordariomycetes</taxon>
        <taxon>Xylariomycetidae</taxon>
        <taxon>Xylariales</taxon>
        <taxon>Xylariaceae</taxon>
        <taxon>Anthostomella</taxon>
    </lineage>
</organism>
<dbReference type="CDD" id="cd09917">
    <property type="entry name" value="F-box_SF"/>
    <property type="match status" value="1"/>
</dbReference>
<protein>
    <submittedName>
        <fullName evidence="2">Uu.00g112400.m01.CDS01</fullName>
    </submittedName>
</protein>
<evidence type="ECO:0000313" key="3">
    <source>
        <dbReference type="Proteomes" id="UP001295740"/>
    </source>
</evidence>
<sequence length="558" mass="63398">MDRIAPEILYIVCSFLSVDDIINFRLVTKSFADIGAAYMLPEVTFFMHGEELERLRAISLHPVFSRNICSLTYFAQALDYPKVSFHEFRRDHKRELRWNSKLKKLNLSFHQLMDEYRKYESAADEQTAIMNGKLDIQVLQEVLPRLTSLQRMTMSAGNIFYEGRVKKNPRHKPMEDIMRGNNSLAALNPEGARPLEALLKANADVKCALKSLRAGTLHWRFFKRSAAELMRMFKPLSGLWSIEFIISVEPADERRHESNSAGKCRRVLAKGALRNIFKSMTELRSLCVEIDSMECEDLDKGAGLEHLIEPGFKWPHLRELVIGGVDCDRQELMNVLETHSSTLQRLCLRDICLISTSWKKLLPEIRKNMFLVEACICGDLYGRDEDGEEPNDPFWTTGHLGPDLEYWDLSVPEVGDHEMRDSINVYCRFGGHLYPDEVPLTEEVVDKYYDDHVKGLFEDSDLEDDESDLDSLYLDGLGSTDISDSSQDGWEDVDSDEEISDDLENSNTEDASSEEFGLAVGMSDLEDAGTDENGVAIGMVESDSDDATDEEMGSDSDE</sequence>
<accession>A0AAI8VFS8</accession>
<proteinExistence type="predicted"/>
<name>A0AAI8VFS8_9PEZI</name>
<dbReference type="EMBL" id="CAUWAG010000006">
    <property type="protein sequence ID" value="CAJ2503846.1"/>
    <property type="molecule type" value="Genomic_DNA"/>
</dbReference>
<feature type="compositionally biased region" description="Acidic residues" evidence="1">
    <location>
        <begin position="542"/>
        <end position="558"/>
    </location>
</feature>
<feature type="region of interest" description="Disordered" evidence="1">
    <location>
        <begin position="459"/>
        <end position="558"/>
    </location>
</feature>
<evidence type="ECO:0000313" key="2">
    <source>
        <dbReference type="EMBL" id="CAJ2503846.1"/>
    </source>
</evidence>